<name>G7YVQ6_CLOSI</name>
<evidence type="ECO:0000313" key="2">
    <source>
        <dbReference type="Proteomes" id="UP000008909"/>
    </source>
</evidence>
<dbReference type="AlphaFoldDB" id="G7YVQ6"/>
<keyword evidence="1" id="KW-0067">ATP-binding</keyword>
<sequence>MQTYTTGYCHKAPSDSRYDDTNNDKADKCIQVYAIRSKIGPGLKLLPSAKYEQAHAPHLNVHRHSPRQQTDFHLKHVVAVAAEHQDICHRLRLFFQRQLIQPCVTCDNQANKIGKILTDKDIYDYHLKCRPASMMLGILPPDALKHWISDRTLALLKSQRNIPAGPESNPLRRIIGRQAKVSVRVDREVWWTQNAEEMEGGQKAGNARRLFQFIRATGPRKPPVSETIKHQNETTISKKLEGFDRTEVMFHDIVNARTRLRLYAYIGSQFWESEDIQFVHISVGRDSAKAHVTHGENGPAATKRIDAKRDLGIWLSSKISFLLHHEKSARKAFAVPRMTQRTFSRITRMDFQILYGSYVKPPLVYAN</sequence>
<reference key="2">
    <citation type="submission" date="2011-10" db="EMBL/GenBank/DDBJ databases">
        <title>The genome and transcriptome sequence of Clonorchis sinensis provide insights into the carcinogenic liver fluke.</title>
        <authorList>
            <person name="Wang X."/>
            <person name="Huang Y."/>
            <person name="Chen W."/>
            <person name="Liu H."/>
            <person name="Guo L."/>
            <person name="Chen Y."/>
            <person name="Luo F."/>
            <person name="Zhou W."/>
            <person name="Sun J."/>
            <person name="Mao Q."/>
            <person name="Liang P."/>
            <person name="Zhou C."/>
            <person name="Tian Y."/>
            <person name="Men J."/>
            <person name="Lv X."/>
            <person name="Huang L."/>
            <person name="Zhou J."/>
            <person name="Hu Y."/>
            <person name="Li R."/>
            <person name="Zhang F."/>
            <person name="Lei H."/>
            <person name="Li X."/>
            <person name="Hu X."/>
            <person name="Liang C."/>
            <person name="Xu J."/>
            <person name="Wu Z."/>
            <person name="Yu X."/>
        </authorList>
    </citation>
    <scope>NUCLEOTIDE SEQUENCE</scope>
    <source>
        <strain>Henan</strain>
    </source>
</reference>
<reference evidence="1" key="1">
    <citation type="journal article" date="2011" name="Genome Biol.">
        <title>The draft genome of the carcinogenic human liver fluke Clonorchis sinensis.</title>
        <authorList>
            <person name="Wang X."/>
            <person name="Chen W."/>
            <person name="Huang Y."/>
            <person name="Sun J."/>
            <person name="Men J."/>
            <person name="Liu H."/>
            <person name="Luo F."/>
            <person name="Guo L."/>
            <person name="Lv X."/>
            <person name="Deng C."/>
            <person name="Zhou C."/>
            <person name="Fan Y."/>
            <person name="Li X."/>
            <person name="Huang L."/>
            <person name="Hu Y."/>
            <person name="Liang C."/>
            <person name="Hu X."/>
            <person name="Xu J."/>
            <person name="Yu X."/>
        </authorList>
    </citation>
    <scope>NUCLEOTIDE SEQUENCE [LARGE SCALE GENOMIC DNA]</scope>
    <source>
        <strain evidence="1">Henan</strain>
    </source>
</reference>
<evidence type="ECO:0000313" key="1">
    <source>
        <dbReference type="EMBL" id="GAA57036.1"/>
    </source>
</evidence>
<keyword evidence="2" id="KW-1185">Reference proteome</keyword>
<dbReference type="EMBL" id="DF144505">
    <property type="protein sequence ID" value="GAA57036.1"/>
    <property type="molecule type" value="Genomic_DNA"/>
</dbReference>
<gene>
    <name evidence="1" type="ORF">CLF_112043</name>
</gene>
<dbReference type="Proteomes" id="UP000008909">
    <property type="component" value="Unassembled WGS sequence"/>
</dbReference>
<proteinExistence type="predicted"/>
<protein>
    <submittedName>
        <fullName evidence="1">ATP-binding cassette transporter</fullName>
    </submittedName>
</protein>
<accession>G7YVQ6</accession>
<dbReference type="GO" id="GO:0005524">
    <property type="term" value="F:ATP binding"/>
    <property type="evidence" value="ECO:0007669"/>
    <property type="project" value="UniProtKB-KW"/>
</dbReference>
<keyword evidence="1" id="KW-0547">Nucleotide-binding</keyword>
<organism evidence="1 2">
    <name type="scientific">Clonorchis sinensis</name>
    <name type="common">Chinese liver fluke</name>
    <dbReference type="NCBI Taxonomy" id="79923"/>
    <lineage>
        <taxon>Eukaryota</taxon>
        <taxon>Metazoa</taxon>
        <taxon>Spiralia</taxon>
        <taxon>Lophotrochozoa</taxon>
        <taxon>Platyhelminthes</taxon>
        <taxon>Trematoda</taxon>
        <taxon>Digenea</taxon>
        <taxon>Opisthorchiida</taxon>
        <taxon>Opisthorchiata</taxon>
        <taxon>Opisthorchiidae</taxon>
        <taxon>Clonorchis</taxon>
    </lineage>
</organism>